<gene>
    <name evidence="2" type="ORF">M409DRAFT_51102</name>
</gene>
<feature type="signal peptide" evidence="1">
    <location>
        <begin position="1"/>
        <end position="20"/>
    </location>
</feature>
<dbReference type="OrthoDB" id="73875at2759"/>
<dbReference type="Gene3D" id="3.20.20.80">
    <property type="entry name" value="Glycosidases"/>
    <property type="match status" value="1"/>
</dbReference>
<organism evidence="2 3">
    <name type="scientific">Zasmidium cellare ATCC 36951</name>
    <dbReference type="NCBI Taxonomy" id="1080233"/>
    <lineage>
        <taxon>Eukaryota</taxon>
        <taxon>Fungi</taxon>
        <taxon>Dikarya</taxon>
        <taxon>Ascomycota</taxon>
        <taxon>Pezizomycotina</taxon>
        <taxon>Dothideomycetes</taxon>
        <taxon>Dothideomycetidae</taxon>
        <taxon>Mycosphaerellales</taxon>
        <taxon>Mycosphaerellaceae</taxon>
        <taxon>Zasmidium</taxon>
    </lineage>
</organism>
<proteinExistence type="predicted"/>
<name>A0A6A6CY94_ZASCE</name>
<sequence length="171" mass="18810">MQSMIKFLLVLAIGAVTTNAQAVDGVSNSHAQSDVEDAATLGIDAFTLNVGNPSADYTYNTLSQLFETASSSSFKLFFSMDLAQQPNLSQFVNVVNTYLGHPAYYRSGANNRPFLSTFNANNHTPSEFSNFKSQLSQQVYFVPDFDDSPNYYSNSPSWFSTWNSVIDGAFS</sequence>
<evidence type="ECO:0000256" key="1">
    <source>
        <dbReference type="SAM" id="SignalP"/>
    </source>
</evidence>
<dbReference type="RefSeq" id="XP_033671741.1">
    <property type="nucleotide sequence ID" value="XM_033811713.1"/>
</dbReference>
<dbReference type="GeneID" id="54564985"/>
<keyword evidence="2" id="KW-0378">Hydrolase</keyword>
<dbReference type="AlphaFoldDB" id="A0A6A6CY94"/>
<accession>A0A6A6CY94</accession>
<protein>
    <submittedName>
        <fullName evidence="2">Glycoside hydrolase family 71 protein</fullName>
    </submittedName>
</protein>
<keyword evidence="1" id="KW-0732">Signal</keyword>
<keyword evidence="3" id="KW-1185">Reference proteome</keyword>
<dbReference type="InterPro" id="IPR005197">
    <property type="entry name" value="Glyco_hydro_71"/>
</dbReference>
<evidence type="ECO:0000313" key="3">
    <source>
        <dbReference type="Proteomes" id="UP000799537"/>
    </source>
</evidence>
<dbReference type="Pfam" id="PF03659">
    <property type="entry name" value="Glyco_hydro_71"/>
    <property type="match status" value="1"/>
</dbReference>
<feature type="chain" id="PRO_5025639091" evidence="1">
    <location>
        <begin position="21"/>
        <end position="171"/>
    </location>
</feature>
<evidence type="ECO:0000313" key="2">
    <source>
        <dbReference type="EMBL" id="KAF2170852.1"/>
    </source>
</evidence>
<dbReference type="EMBL" id="ML993584">
    <property type="protein sequence ID" value="KAF2170852.1"/>
    <property type="molecule type" value="Genomic_DNA"/>
</dbReference>
<reference evidence="2" key="1">
    <citation type="journal article" date="2020" name="Stud. Mycol.">
        <title>101 Dothideomycetes genomes: a test case for predicting lifestyles and emergence of pathogens.</title>
        <authorList>
            <person name="Haridas S."/>
            <person name="Albert R."/>
            <person name="Binder M."/>
            <person name="Bloem J."/>
            <person name="Labutti K."/>
            <person name="Salamov A."/>
            <person name="Andreopoulos B."/>
            <person name="Baker S."/>
            <person name="Barry K."/>
            <person name="Bills G."/>
            <person name="Bluhm B."/>
            <person name="Cannon C."/>
            <person name="Castanera R."/>
            <person name="Culley D."/>
            <person name="Daum C."/>
            <person name="Ezra D."/>
            <person name="Gonzalez J."/>
            <person name="Henrissat B."/>
            <person name="Kuo A."/>
            <person name="Liang C."/>
            <person name="Lipzen A."/>
            <person name="Lutzoni F."/>
            <person name="Magnuson J."/>
            <person name="Mondo S."/>
            <person name="Nolan M."/>
            <person name="Ohm R."/>
            <person name="Pangilinan J."/>
            <person name="Park H.-J."/>
            <person name="Ramirez L."/>
            <person name="Alfaro M."/>
            <person name="Sun H."/>
            <person name="Tritt A."/>
            <person name="Yoshinaga Y."/>
            <person name="Zwiers L.-H."/>
            <person name="Turgeon B."/>
            <person name="Goodwin S."/>
            <person name="Spatafora J."/>
            <person name="Crous P."/>
            <person name="Grigoriev I."/>
        </authorList>
    </citation>
    <scope>NUCLEOTIDE SEQUENCE</scope>
    <source>
        <strain evidence="2">ATCC 36951</strain>
    </source>
</reference>
<dbReference type="GO" id="GO:0051118">
    <property type="term" value="F:glucan endo-1,3-alpha-glucosidase activity"/>
    <property type="evidence" value="ECO:0007669"/>
    <property type="project" value="InterPro"/>
</dbReference>
<dbReference type="Proteomes" id="UP000799537">
    <property type="component" value="Unassembled WGS sequence"/>
</dbReference>